<evidence type="ECO:0000259" key="2">
    <source>
        <dbReference type="Pfam" id="PF02225"/>
    </source>
</evidence>
<name>A0A542EBG5_9ACTN</name>
<dbReference type="InterPro" id="IPR003137">
    <property type="entry name" value="PA_domain"/>
</dbReference>
<dbReference type="PANTHER" id="PTHR12147">
    <property type="entry name" value="METALLOPEPTIDASE M28 FAMILY MEMBER"/>
    <property type="match status" value="1"/>
</dbReference>
<dbReference type="Proteomes" id="UP000316298">
    <property type="component" value="Unassembled WGS sequence"/>
</dbReference>
<evidence type="ECO:0000313" key="5">
    <source>
        <dbReference type="Proteomes" id="UP000316298"/>
    </source>
</evidence>
<dbReference type="SUPFAM" id="SSF52025">
    <property type="entry name" value="PA domain"/>
    <property type="match status" value="1"/>
</dbReference>
<dbReference type="EMBL" id="VFMM01000002">
    <property type="protein sequence ID" value="TQJ12635.1"/>
    <property type="molecule type" value="Genomic_DNA"/>
</dbReference>
<dbReference type="Pfam" id="PF02225">
    <property type="entry name" value="PA"/>
    <property type="match status" value="1"/>
</dbReference>
<gene>
    <name evidence="4" type="ORF">FB475_5583</name>
</gene>
<dbReference type="OrthoDB" id="345880at2"/>
<dbReference type="GO" id="GO:0004180">
    <property type="term" value="F:carboxypeptidase activity"/>
    <property type="evidence" value="ECO:0007669"/>
    <property type="project" value="UniProtKB-KW"/>
</dbReference>
<dbReference type="InterPro" id="IPR007484">
    <property type="entry name" value="Peptidase_M28"/>
</dbReference>
<dbReference type="InterPro" id="IPR045175">
    <property type="entry name" value="M28_fam"/>
</dbReference>
<feature type="signal peptide" evidence="1">
    <location>
        <begin position="1"/>
        <end position="34"/>
    </location>
</feature>
<reference evidence="4 5" key="1">
    <citation type="submission" date="2019-06" db="EMBL/GenBank/DDBJ databases">
        <title>Sequencing the genomes of 1000 actinobacteria strains.</title>
        <authorList>
            <person name="Klenk H.-P."/>
        </authorList>
    </citation>
    <scope>NUCLEOTIDE SEQUENCE [LARGE SCALE GENOMIC DNA]</scope>
    <source>
        <strain evidence="4 5">DSM 17305</strain>
    </source>
</reference>
<keyword evidence="1" id="KW-0732">Signal</keyword>
<dbReference type="Gene3D" id="3.50.30.30">
    <property type="match status" value="1"/>
</dbReference>
<feature type="domain" description="PA" evidence="2">
    <location>
        <begin position="167"/>
        <end position="257"/>
    </location>
</feature>
<keyword evidence="4" id="KW-0378">Hydrolase</keyword>
<keyword evidence="4" id="KW-0645">Protease</keyword>
<proteinExistence type="predicted"/>
<organism evidence="4 5">
    <name type="scientific">Kribbella jejuensis</name>
    <dbReference type="NCBI Taxonomy" id="236068"/>
    <lineage>
        <taxon>Bacteria</taxon>
        <taxon>Bacillati</taxon>
        <taxon>Actinomycetota</taxon>
        <taxon>Actinomycetes</taxon>
        <taxon>Propionibacteriales</taxon>
        <taxon>Kribbellaceae</taxon>
        <taxon>Kribbella</taxon>
    </lineage>
</organism>
<comment type="caution">
    <text evidence="4">The sequence shown here is derived from an EMBL/GenBank/DDBJ whole genome shotgun (WGS) entry which is preliminary data.</text>
</comment>
<dbReference type="GO" id="GO:0008235">
    <property type="term" value="F:metalloexopeptidase activity"/>
    <property type="evidence" value="ECO:0007669"/>
    <property type="project" value="InterPro"/>
</dbReference>
<feature type="chain" id="PRO_5038952826" evidence="1">
    <location>
        <begin position="35"/>
        <end position="550"/>
    </location>
</feature>
<keyword evidence="4" id="KW-0121">Carboxypeptidase</keyword>
<dbReference type="AlphaFoldDB" id="A0A542EBG5"/>
<dbReference type="SUPFAM" id="SSF53187">
    <property type="entry name" value="Zn-dependent exopeptidases"/>
    <property type="match status" value="1"/>
</dbReference>
<evidence type="ECO:0000259" key="3">
    <source>
        <dbReference type="Pfam" id="PF04389"/>
    </source>
</evidence>
<protein>
    <submittedName>
        <fullName evidence="4">Zn-dependent M28 family amino/carboxypeptidase</fullName>
    </submittedName>
</protein>
<dbReference type="GO" id="GO:0006508">
    <property type="term" value="P:proteolysis"/>
    <property type="evidence" value="ECO:0007669"/>
    <property type="project" value="InterPro"/>
</dbReference>
<dbReference type="InterPro" id="IPR046450">
    <property type="entry name" value="PA_dom_sf"/>
</dbReference>
<dbReference type="PROSITE" id="PS51318">
    <property type="entry name" value="TAT"/>
    <property type="match status" value="1"/>
</dbReference>
<dbReference type="RefSeq" id="WP_141859562.1">
    <property type="nucleotide sequence ID" value="NZ_BAAAKA010000007.1"/>
</dbReference>
<evidence type="ECO:0000313" key="4">
    <source>
        <dbReference type="EMBL" id="TQJ12635.1"/>
    </source>
</evidence>
<dbReference type="Pfam" id="PF04389">
    <property type="entry name" value="Peptidase_M28"/>
    <property type="match status" value="1"/>
</dbReference>
<sequence>MSPRLGRRRGWGLTMAAAAALAVAGAVTPVASNATGTAATAGNPTACANRVNDTPRKLVDCVTQTDLWAHMVKFQQIADANPGADGHPSRNSGEPGYKASADYVASVMRAAGYNVTLQEYKFPYFSFVGTPVLREESPTPHSFAIGVDFNPGQVVGTTTAKLQPAGGTIVPATPTPSSASGCTAADFAGFVPGNIALIQRGTCTFATKVANAEAAGATAAVIFNEGNPGRTGVFTGGLSGNEHIPVIFTTYDVGASLFGQYVPGTGPVMTVDVKAITDPNRSDWNVIADSKGGDPNNILVIDAHLDAIFGAGMLDNASGSATILDIAQQLKNTNTRNKLRFIWFGGEELGLLGSKYYVSTLPAAELAKIKFDLDADVTATPNYVAGVLDPKDGVTLFGRGPGTAMPPSIFAPSAIGRDFGIDYLNSIGKNHILFSADGTDAFEFQLAGVPASGVLTGQDCCKLASDVALFGGTEGNFEGNVPGTDGGCVDNPFRWCDNLSNNDPVVLTWMSKTFANMVGHMAYDTQVFNAPRPATGHTKAVAPGNHLPTS</sequence>
<dbReference type="Gene3D" id="3.40.630.10">
    <property type="entry name" value="Zn peptidases"/>
    <property type="match status" value="1"/>
</dbReference>
<feature type="domain" description="Peptidase M28" evidence="3">
    <location>
        <begin position="285"/>
        <end position="398"/>
    </location>
</feature>
<accession>A0A542EBG5</accession>
<evidence type="ECO:0000256" key="1">
    <source>
        <dbReference type="SAM" id="SignalP"/>
    </source>
</evidence>
<keyword evidence="5" id="KW-1185">Reference proteome</keyword>
<dbReference type="PANTHER" id="PTHR12147:SF26">
    <property type="entry name" value="PEPTIDASE M28 DOMAIN-CONTAINING PROTEIN"/>
    <property type="match status" value="1"/>
</dbReference>
<dbReference type="InterPro" id="IPR006311">
    <property type="entry name" value="TAT_signal"/>
</dbReference>